<sequence>MNNFLALRDEDIASFTGERQAVVRRKVERELRTAEFIASVVELFGPVMADTLNVMGGGEPMVDLDDDDPFNDEPLGPGTNRDIIR</sequence>
<evidence type="ECO:0000313" key="3">
    <source>
        <dbReference type="Proteomes" id="UP000237662"/>
    </source>
</evidence>
<dbReference type="OrthoDB" id="1494612at2"/>
<reference evidence="2 3" key="1">
    <citation type="submission" date="2018-02" db="EMBL/GenBank/DDBJ databases">
        <title>Genomic Encyclopedia of Archaeal and Bacterial Type Strains, Phase II (KMG-II): from individual species to whole genera.</title>
        <authorList>
            <person name="Goeker M."/>
        </authorList>
    </citation>
    <scope>NUCLEOTIDE SEQUENCE [LARGE SCALE GENOMIC DNA]</scope>
    <source>
        <strain evidence="2 3">DSM 29526</strain>
    </source>
</reference>
<evidence type="ECO:0000256" key="1">
    <source>
        <dbReference type="SAM" id="MobiDB-lite"/>
    </source>
</evidence>
<keyword evidence="3" id="KW-1185">Reference proteome</keyword>
<comment type="caution">
    <text evidence="2">The sequence shown here is derived from an EMBL/GenBank/DDBJ whole genome shotgun (WGS) entry which is preliminary data.</text>
</comment>
<proteinExistence type="predicted"/>
<accession>A0A2S6I884</accession>
<feature type="region of interest" description="Disordered" evidence="1">
    <location>
        <begin position="58"/>
        <end position="85"/>
    </location>
</feature>
<feature type="compositionally biased region" description="Acidic residues" evidence="1">
    <location>
        <begin position="62"/>
        <end position="71"/>
    </location>
</feature>
<name>A0A2S6I884_9BACT</name>
<evidence type="ECO:0000313" key="2">
    <source>
        <dbReference type="EMBL" id="PPK87703.1"/>
    </source>
</evidence>
<dbReference type="EMBL" id="PTJC01000005">
    <property type="protein sequence ID" value="PPK87703.1"/>
    <property type="molecule type" value="Genomic_DNA"/>
</dbReference>
<protein>
    <submittedName>
        <fullName evidence="2">Uncharacterized protein</fullName>
    </submittedName>
</protein>
<dbReference type="AlphaFoldDB" id="A0A2S6I884"/>
<organism evidence="2 3">
    <name type="scientific">Neolewinella xylanilytica</name>
    <dbReference type="NCBI Taxonomy" id="1514080"/>
    <lineage>
        <taxon>Bacteria</taxon>
        <taxon>Pseudomonadati</taxon>
        <taxon>Bacteroidota</taxon>
        <taxon>Saprospiria</taxon>
        <taxon>Saprospirales</taxon>
        <taxon>Lewinellaceae</taxon>
        <taxon>Neolewinella</taxon>
    </lineage>
</organism>
<dbReference type="RefSeq" id="WP_104418299.1">
    <property type="nucleotide sequence ID" value="NZ_PTJC01000005.1"/>
</dbReference>
<gene>
    <name evidence="2" type="ORF">CLV84_0653</name>
</gene>
<dbReference type="Proteomes" id="UP000237662">
    <property type="component" value="Unassembled WGS sequence"/>
</dbReference>